<feature type="disulfide bond" evidence="7">
    <location>
        <begin position="391"/>
        <end position="400"/>
    </location>
</feature>
<feature type="disulfide bond" evidence="7">
    <location>
        <begin position="423"/>
        <end position="469"/>
    </location>
</feature>
<evidence type="ECO:0000256" key="2">
    <source>
        <dbReference type="ARBA" id="ARBA00022525"/>
    </source>
</evidence>
<feature type="domain" description="Albumin" evidence="9">
    <location>
        <begin position="218"/>
        <end position="410"/>
    </location>
</feature>
<evidence type="ECO:0000256" key="1">
    <source>
        <dbReference type="ARBA" id="ARBA00004613"/>
    </source>
</evidence>
<protein>
    <submittedName>
        <fullName evidence="10">FETA protein</fullName>
    </submittedName>
</protein>
<feature type="signal peptide" evidence="8">
    <location>
        <begin position="1"/>
        <end position="20"/>
    </location>
</feature>
<accession>A0A7L1NLY3</accession>
<dbReference type="Pfam" id="PF00273">
    <property type="entry name" value="Serum_albumin"/>
    <property type="match status" value="3"/>
</dbReference>
<keyword evidence="5 7" id="KW-1015">Disulfide bond</keyword>
<dbReference type="FunFam" id="1.10.246.10:FF:000001">
    <property type="entry name" value="Serum albumin"/>
    <property type="match status" value="2"/>
</dbReference>
<feature type="disulfide bond" evidence="7">
    <location>
        <begin position="150"/>
        <end position="195"/>
    </location>
</feature>
<dbReference type="SMART" id="SM00103">
    <property type="entry name" value="ALBUMIN"/>
    <property type="match status" value="3"/>
</dbReference>
<evidence type="ECO:0000256" key="8">
    <source>
        <dbReference type="SAM" id="SignalP"/>
    </source>
</evidence>
<reference evidence="10 11" key="1">
    <citation type="submission" date="2019-09" db="EMBL/GenBank/DDBJ databases">
        <title>Bird 10,000 Genomes (B10K) Project - Family phase.</title>
        <authorList>
            <person name="Zhang G."/>
        </authorList>
    </citation>
    <scope>NUCLEOTIDE SEQUENCE [LARGE SCALE GENOMIC DNA]</scope>
    <source>
        <strain evidence="10">B10K-DU-002-35</strain>
        <tissue evidence="10">Muscle</tissue>
    </source>
</reference>
<dbReference type="PANTHER" id="PTHR11385">
    <property type="entry name" value="SERUM ALBUMIN-RELATED"/>
    <property type="match status" value="1"/>
</dbReference>
<feature type="disulfide bond" evidence="7">
    <location>
        <begin position="492"/>
        <end position="508"/>
    </location>
</feature>
<dbReference type="PIRSF" id="PIRSF002520">
    <property type="entry name" value="Serum_albumin_subgroup"/>
    <property type="match status" value="1"/>
</dbReference>
<dbReference type="AlphaFoldDB" id="A0A7L1NLY3"/>
<feature type="disulfide bond" evidence="7">
    <location>
        <begin position="194"/>
        <end position="208"/>
    </location>
</feature>
<dbReference type="PROSITE" id="PS51438">
    <property type="entry name" value="ALBUMIN_2"/>
    <property type="match status" value="3"/>
</dbReference>
<dbReference type="GO" id="GO:0046872">
    <property type="term" value="F:metal ion binding"/>
    <property type="evidence" value="ECO:0007669"/>
    <property type="project" value="UniProtKB-KW"/>
</dbReference>
<evidence type="ECO:0000256" key="5">
    <source>
        <dbReference type="ARBA" id="ARBA00023157"/>
    </source>
</evidence>
<dbReference type="InterPro" id="IPR021177">
    <property type="entry name" value="Serum_albumin/AFP/Afamin"/>
</dbReference>
<dbReference type="OrthoDB" id="9875082at2759"/>
<feature type="non-terminal residue" evidence="10">
    <location>
        <position position="1"/>
    </location>
</feature>
<feature type="disulfide bond" evidence="7">
    <location>
        <begin position="296"/>
        <end position="310"/>
    </location>
</feature>
<evidence type="ECO:0000313" key="10">
    <source>
        <dbReference type="EMBL" id="NXO00580.1"/>
    </source>
</evidence>
<name>A0A7L1NLY3_RHICY</name>
<feature type="disulfide bond" evidence="7">
    <location>
        <begin position="545"/>
        <end position="590"/>
    </location>
</feature>
<evidence type="ECO:0000313" key="11">
    <source>
        <dbReference type="Proteomes" id="UP000565785"/>
    </source>
</evidence>
<organism evidence="10 11">
    <name type="scientific">Rhinopomastus cyanomelas</name>
    <name type="common">Common scimitarbill</name>
    <dbReference type="NCBI Taxonomy" id="113115"/>
    <lineage>
        <taxon>Eukaryota</taxon>
        <taxon>Metazoa</taxon>
        <taxon>Chordata</taxon>
        <taxon>Craniata</taxon>
        <taxon>Vertebrata</taxon>
        <taxon>Euteleostomi</taxon>
        <taxon>Archelosauria</taxon>
        <taxon>Archosauria</taxon>
        <taxon>Dinosauria</taxon>
        <taxon>Saurischia</taxon>
        <taxon>Theropoda</taxon>
        <taxon>Coelurosauria</taxon>
        <taxon>Aves</taxon>
        <taxon>Neognathae</taxon>
        <taxon>Neoaves</taxon>
        <taxon>Telluraves</taxon>
        <taxon>Coraciimorphae</taxon>
        <taxon>Bucerotiformes</taxon>
        <taxon>Rhinopomastidae</taxon>
        <taxon>Rhinopomastus</taxon>
    </lineage>
</organism>
<dbReference type="GO" id="GO:0072562">
    <property type="term" value="C:blood microparticle"/>
    <property type="evidence" value="ECO:0007669"/>
    <property type="project" value="TreeGrafter"/>
</dbReference>
<keyword evidence="3 8" id="KW-0732">Signal</keyword>
<dbReference type="PRINTS" id="PR00803">
    <property type="entry name" value="AFETOPROTEIN"/>
</dbReference>
<keyword evidence="11" id="KW-1185">Reference proteome</keyword>
<dbReference type="InterPro" id="IPR000264">
    <property type="entry name" value="ALB/AFP/VDB"/>
</dbReference>
<keyword evidence="4" id="KW-0677">Repeat</keyword>
<feature type="disulfide bond" evidence="7">
    <location>
        <begin position="276"/>
        <end position="284"/>
    </location>
</feature>
<feature type="disulfide bond" evidence="7">
    <location>
        <begin position="468"/>
        <end position="479"/>
    </location>
</feature>
<dbReference type="SUPFAM" id="SSF48552">
    <property type="entry name" value="Serum albumin-like"/>
    <property type="match status" value="3"/>
</dbReference>
<dbReference type="EMBL" id="VXBP01007319">
    <property type="protein sequence ID" value="NXO00580.1"/>
    <property type="molecule type" value="Genomic_DNA"/>
</dbReference>
<feature type="disulfide bond" evidence="7">
    <location>
        <begin position="309"/>
        <end position="320"/>
    </location>
</feature>
<dbReference type="Gene3D" id="1.10.246.10">
    <property type="match status" value="6"/>
</dbReference>
<evidence type="ECO:0000256" key="6">
    <source>
        <dbReference type="PIRSR" id="PIRSR002520-1"/>
    </source>
</evidence>
<feature type="disulfide bond" evidence="7">
    <location>
        <begin position="80"/>
        <end position="91"/>
    </location>
</feature>
<feature type="chain" id="PRO_5029506966" evidence="8">
    <location>
        <begin position="21"/>
        <end position="616"/>
    </location>
</feature>
<keyword evidence="6" id="KW-0479">Metal-binding</keyword>
<feature type="disulfide bond" evidence="7">
    <location>
        <begin position="507"/>
        <end position="518"/>
    </location>
</feature>
<dbReference type="CDD" id="cd00015">
    <property type="entry name" value="ALBUMIN"/>
    <property type="match status" value="2"/>
</dbReference>
<dbReference type="PANTHER" id="PTHR11385:SF14">
    <property type="entry name" value="AFAMIN"/>
    <property type="match status" value="1"/>
</dbReference>
<feature type="disulfide bond" evidence="7">
    <location>
        <begin position="115"/>
        <end position="126"/>
    </location>
</feature>
<feature type="binding site" evidence="6">
    <location>
        <position position="278"/>
    </location>
    <ligand>
        <name>Zn(2+)</name>
        <dbReference type="ChEBI" id="CHEBI:29105"/>
    </ligand>
</feature>
<sequence length="616" mass="69595">MNWRAVIDVVLLVSLCTVKALPRSYRDTEGKISIGQRFSQLQEKNFKAIALVLFAQYVQGETFSKVAAMAEAVTGLAERCAAAAARDDPRCLQPLDRIFLDTICQEDELPAFAACCAGKDPERNSCFLALKNSSQGLVSTFTRPDAEAACKDYSQHQHLFTGQFIYEVSRRHPFLYAPTILSVALRYEEVLKNCCGSTGGAARSPEDCFRRQAPAVLRPLKEDGLRQEHTCGILEKFGERTLKALKLAQISQKFPKADFVTVTKLVLDVANAHKACCHGDTLACMSHREEILHYVCSNQQTLSSKIQQCCEQPLLDRSQCIIHAENDDRPAGLSPHIREFIEDKGVCDQFAREKDTHLARFLYEYSRRHPEFSAQMLLRIGKGYEELLKECCQSGAADACRSRGEEKLKKHIHETQSVMRTSCDIYKEKGDYYFQNELLMSFTKKMPQLTSAELIKFTKQMTAVGSKCCQLSPDKLLPCAEENLDLVLGEICRRHLVDPINPGVCHCCSSSYSFRRPCLGKLEVDEHYVPLSLTPDLFPFNEELCTTDEEKLQHKKQEMLINLIKYRPQLTQKQLTSVTVAFTAMRERCCGDKERGMCFAQEGPELIKRSEKLLSA</sequence>
<feature type="non-terminal residue" evidence="10">
    <location>
        <position position="616"/>
    </location>
</feature>
<dbReference type="PROSITE" id="PS00212">
    <property type="entry name" value="ALBUMIN_1"/>
    <property type="match status" value="1"/>
</dbReference>
<keyword evidence="6" id="KW-0862">Zinc</keyword>
<gene>
    <name evidence="10" type="primary">Afp</name>
    <name evidence="10" type="ORF">RHICYA_R12073</name>
</gene>
<dbReference type="GO" id="GO:0005737">
    <property type="term" value="C:cytoplasm"/>
    <property type="evidence" value="ECO:0007669"/>
    <property type="project" value="TreeGrafter"/>
</dbReference>
<feature type="disulfide bond" evidence="7">
    <location>
        <begin position="589"/>
        <end position="598"/>
    </location>
</feature>
<evidence type="ECO:0000256" key="4">
    <source>
        <dbReference type="ARBA" id="ARBA00022737"/>
    </source>
</evidence>
<dbReference type="PRINTS" id="PR00802">
    <property type="entry name" value="SERUMALBUMIN"/>
</dbReference>
<feature type="domain" description="Albumin" evidence="9">
    <location>
        <begin position="23"/>
        <end position="217"/>
    </location>
</feature>
<feature type="disulfide bond" evidence="7">
    <location>
        <begin position="104"/>
        <end position="116"/>
    </location>
</feature>
<evidence type="ECO:0000259" key="9">
    <source>
        <dbReference type="PROSITE" id="PS51438"/>
    </source>
</evidence>
<keyword evidence="2" id="KW-0964">Secreted</keyword>
<dbReference type="InterPro" id="IPR020857">
    <property type="entry name" value="Serum_albumin_CS"/>
</dbReference>
<feature type="domain" description="Albumin" evidence="9">
    <location>
        <begin position="411"/>
        <end position="608"/>
    </location>
</feature>
<comment type="subcellular location">
    <subcellularLocation>
        <location evidence="1">Secreted</location>
    </subcellularLocation>
</comment>
<dbReference type="InterPro" id="IPR014760">
    <property type="entry name" value="Serum_albumin_N"/>
</dbReference>
<feature type="disulfide bond" evidence="7">
    <location>
        <begin position="231"/>
        <end position="277"/>
    </location>
</feature>
<dbReference type="InterPro" id="IPR020858">
    <property type="entry name" value="Serum_albumin-like"/>
</dbReference>
<keyword evidence="6" id="KW-0106">Calcium</keyword>
<evidence type="ECO:0000256" key="7">
    <source>
        <dbReference type="PIRSR" id="PIRSR002520-2"/>
    </source>
</evidence>
<comment type="caution">
    <text evidence="10">The sequence shown here is derived from an EMBL/GenBank/DDBJ whole genome shotgun (WGS) entry which is preliminary data.</text>
</comment>
<feature type="binding site" evidence="6">
    <location>
        <position position="280"/>
    </location>
    <ligand>
        <name>Ca(2+)</name>
        <dbReference type="ChEBI" id="CHEBI:29108"/>
        <label>1</label>
    </ligand>
</feature>
<dbReference type="Proteomes" id="UP000565785">
    <property type="component" value="Unassembled WGS sequence"/>
</dbReference>
<evidence type="ECO:0000256" key="3">
    <source>
        <dbReference type="ARBA" id="ARBA00022729"/>
    </source>
</evidence>
<feature type="binding site" evidence="6">
    <location>
        <position position="280"/>
    </location>
    <ligand>
        <name>Zn(2+)</name>
        <dbReference type="ChEBI" id="CHEBI:29105"/>
    </ligand>
</feature>
<feature type="disulfide bond" evidence="7">
    <location>
        <begin position="347"/>
        <end position="392"/>
    </location>
</feature>
<proteinExistence type="predicted"/>